<dbReference type="InterPro" id="IPR011576">
    <property type="entry name" value="Pyridox_Oxase_N"/>
</dbReference>
<accession>A0A918PPI8</accession>
<dbReference type="NCBIfam" id="NF004231">
    <property type="entry name" value="PRK05679.1"/>
    <property type="match status" value="1"/>
</dbReference>
<comment type="catalytic activity">
    <reaction evidence="9">
        <text>pyridoxine 5'-phosphate + O2 = pyridoxal 5'-phosphate + H2O2</text>
        <dbReference type="Rhea" id="RHEA:15149"/>
        <dbReference type="ChEBI" id="CHEBI:15379"/>
        <dbReference type="ChEBI" id="CHEBI:16240"/>
        <dbReference type="ChEBI" id="CHEBI:58589"/>
        <dbReference type="ChEBI" id="CHEBI:597326"/>
        <dbReference type="EC" id="1.4.3.5"/>
    </reaction>
</comment>
<comment type="cofactor">
    <cofactor evidence="9 11">
        <name>FMN</name>
        <dbReference type="ChEBI" id="CHEBI:58210"/>
    </cofactor>
    <text evidence="9 11">Binds 1 FMN per subunit.</text>
</comment>
<reference evidence="14" key="1">
    <citation type="journal article" date="2014" name="Int. J. Syst. Evol. Microbiol.">
        <title>Complete genome sequence of Corynebacterium casei LMG S-19264T (=DSM 44701T), isolated from a smear-ripened cheese.</title>
        <authorList>
            <consortium name="US DOE Joint Genome Institute (JGI-PGF)"/>
            <person name="Walter F."/>
            <person name="Albersmeier A."/>
            <person name="Kalinowski J."/>
            <person name="Ruckert C."/>
        </authorList>
    </citation>
    <scope>NUCLEOTIDE SEQUENCE</scope>
    <source>
        <strain evidence="14">KCTC 12368</strain>
    </source>
</reference>
<keyword evidence="5 9" id="KW-0285">Flavoprotein</keyword>
<feature type="binding site" evidence="9 11">
    <location>
        <begin position="74"/>
        <end position="75"/>
    </location>
    <ligand>
        <name>FMN</name>
        <dbReference type="ChEBI" id="CHEBI:58210"/>
    </ligand>
</feature>
<comment type="subunit">
    <text evidence="4 9">Homodimer.</text>
</comment>
<feature type="binding site" evidence="9 11">
    <location>
        <position position="81"/>
    </location>
    <ligand>
        <name>FMN</name>
        <dbReference type="ChEBI" id="CHEBI:58210"/>
    </ligand>
</feature>
<feature type="binding site" evidence="9 11">
    <location>
        <position position="103"/>
    </location>
    <ligand>
        <name>FMN</name>
        <dbReference type="ChEBI" id="CHEBI:58210"/>
    </ligand>
</feature>
<sequence>MELSSIRTDYSLKTLNINGLKESPMEQFAVWMDEALLAQVTEPNAMNLCTVGKDLKPSSRIVLLKGMDVGFIFYTNYNSKKGHQLIENPQASLTFFWPELQRQVRIEGLVEKVNTELSDQYFHSRPLGSQIGAWASPQSQTIPNREFLEEKEAEAKIRFEKEELKRPDHWGGYRLQPDLVEFWQGRSSRLHDRIVYEKMDNQWTKKMLAP</sequence>
<reference evidence="14" key="2">
    <citation type="submission" date="2020-09" db="EMBL/GenBank/DDBJ databases">
        <authorList>
            <person name="Sun Q."/>
            <person name="Kim S."/>
        </authorList>
    </citation>
    <scope>NUCLEOTIDE SEQUENCE</scope>
    <source>
        <strain evidence="14">KCTC 12368</strain>
    </source>
</reference>
<feature type="binding site" evidence="9 10">
    <location>
        <position position="121"/>
    </location>
    <ligand>
        <name>substrate</name>
    </ligand>
</feature>
<feature type="binding site" evidence="9 11">
    <location>
        <position position="80"/>
    </location>
    <ligand>
        <name>FMN</name>
        <dbReference type="ChEBI" id="CHEBI:58210"/>
    </ligand>
</feature>
<dbReference type="InterPro" id="IPR012349">
    <property type="entry name" value="Split_barrel_FMN-bd"/>
</dbReference>
<dbReference type="EMBL" id="BMWX01000001">
    <property type="protein sequence ID" value="GGZ17650.1"/>
    <property type="molecule type" value="Genomic_DNA"/>
</dbReference>
<evidence type="ECO:0000256" key="1">
    <source>
        <dbReference type="ARBA" id="ARBA00004738"/>
    </source>
</evidence>
<feature type="binding site" evidence="9 10">
    <location>
        <position position="65"/>
    </location>
    <ligand>
        <name>substrate</name>
    </ligand>
</feature>
<feature type="binding site" evidence="9 11">
    <location>
        <begin position="138"/>
        <end position="139"/>
    </location>
    <ligand>
        <name>FMN</name>
        <dbReference type="ChEBI" id="CHEBI:58210"/>
    </ligand>
</feature>
<dbReference type="InterPro" id="IPR000659">
    <property type="entry name" value="Pyridox_Oxase"/>
</dbReference>
<dbReference type="SUPFAM" id="SSF50475">
    <property type="entry name" value="FMN-binding split barrel"/>
    <property type="match status" value="1"/>
</dbReference>
<dbReference type="Pfam" id="PF10590">
    <property type="entry name" value="PNP_phzG_C"/>
    <property type="match status" value="1"/>
</dbReference>
<keyword evidence="15" id="KW-1185">Reference proteome</keyword>
<feature type="binding site" evidence="9 11">
    <location>
        <position position="193"/>
    </location>
    <ligand>
        <name>FMN</name>
        <dbReference type="ChEBI" id="CHEBI:58210"/>
    </ligand>
</feature>
<evidence type="ECO:0000313" key="15">
    <source>
        <dbReference type="Proteomes" id="UP000619457"/>
    </source>
</evidence>
<dbReference type="GO" id="GO:0008615">
    <property type="term" value="P:pyridoxine biosynthetic process"/>
    <property type="evidence" value="ECO:0007669"/>
    <property type="project" value="UniProtKB-UniRule"/>
</dbReference>
<evidence type="ECO:0000259" key="12">
    <source>
        <dbReference type="Pfam" id="PF01243"/>
    </source>
</evidence>
<comment type="catalytic activity">
    <reaction evidence="9">
        <text>pyridoxamine 5'-phosphate + O2 + H2O = pyridoxal 5'-phosphate + H2O2 + NH4(+)</text>
        <dbReference type="Rhea" id="RHEA:15817"/>
        <dbReference type="ChEBI" id="CHEBI:15377"/>
        <dbReference type="ChEBI" id="CHEBI:15379"/>
        <dbReference type="ChEBI" id="CHEBI:16240"/>
        <dbReference type="ChEBI" id="CHEBI:28938"/>
        <dbReference type="ChEBI" id="CHEBI:58451"/>
        <dbReference type="ChEBI" id="CHEBI:597326"/>
        <dbReference type="EC" id="1.4.3.5"/>
    </reaction>
</comment>
<comment type="similarity">
    <text evidence="3 9">Belongs to the pyridoxamine 5'-phosphate oxidase family.</text>
</comment>
<keyword evidence="8 9" id="KW-0664">Pyridoxine biosynthesis</keyword>
<evidence type="ECO:0000259" key="13">
    <source>
        <dbReference type="Pfam" id="PF10590"/>
    </source>
</evidence>
<evidence type="ECO:0000256" key="3">
    <source>
        <dbReference type="ARBA" id="ARBA00007301"/>
    </source>
</evidence>
<comment type="function">
    <text evidence="9">Catalyzes the oxidation of either pyridoxine 5'-phosphate (PNP) or pyridoxamine 5'-phosphate (PMP) into pyridoxal 5'-phosphate (PLP).</text>
</comment>
<evidence type="ECO:0000256" key="7">
    <source>
        <dbReference type="ARBA" id="ARBA00023002"/>
    </source>
</evidence>
<comment type="pathway">
    <text evidence="1 9">Cofactor metabolism; pyridoxal 5'-phosphate salvage; pyridoxal 5'-phosphate from pyridoxamine 5'-phosphate: step 1/1.</text>
</comment>
<evidence type="ECO:0000256" key="8">
    <source>
        <dbReference type="ARBA" id="ARBA00023096"/>
    </source>
</evidence>
<protein>
    <recommendedName>
        <fullName evidence="9">Pyridoxine/pyridoxamine 5'-phosphate oxidase</fullName>
        <ecNumber evidence="9">1.4.3.5</ecNumber>
    </recommendedName>
    <alternativeName>
        <fullName evidence="9">PNP/PMP oxidase</fullName>
        <shortName evidence="9">PNPOx</shortName>
    </alternativeName>
    <alternativeName>
        <fullName evidence="9">Pyridoxal 5'-phosphate synthase</fullName>
    </alternativeName>
</protein>
<feature type="binding site" evidence="9 11">
    <location>
        <position position="183"/>
    </location>
    <ligand>
        <name>FMN</name>
        <dbReference type="ChEBI" id="CHEBI:58210"/>
    </ligand>
</feature>
<organism evidence="14 15">
    <name type="scientific">Echinicola pacifica</name>
    <dbReference type="NCBI Taxonomy" id="346377"/>
    <lineage>
        <taxon>Bacteria</taxon>
        <taxon>Pseudomonadati</taxon>
        <taxon>Bacteroidota</taxon>
        <taxon>Cytophagia</taxon>
        <taxon>Cytophagales</taxon>
        <taxon>Cyclobacteriaceae</taxon>
        <taxon>Echinicola</taxon>
    </lineage>
</organism>
<dbReference type="Gene3D" id="2.30.110.10">
    <property type="entry name" value="Electron Transport, Fmn-binding Protein, Chain A"/>
    <property type="match status" value="1"/>
</dbReference>
<feature type="binding site" evidence="10">
    <location>
        <begin position="7"/>
        <end position="10"/>
    </location>
    <ligand>
        <name>substrate</name>
    </ligand>
</feature>
<proteinExistence type="inferred from homology"/>
<dbReference type="NCBIfam" id="TIGR00558">
    <property type="entry name" value="pdxH"/>
    <property type="match status" value="1"/>
</dbReference>
<feature type="binding site" evidence="9 10">
    <location>
        <begin position="189"/>
        <end position="191"/>
    </location>
    <ligand>
        <name>substrate</name>
    </ligand>
</feature>
<feature type="binding site" evidence="9 10">
    <location>
        <position position="129"/>
    </location>
    <ligand>
        <name>substrate</name>
    </ligand>
</feature>
<comment type="caution">
    <text evidence="14">The sequence shown here is derived from an EMBL/GenBank/DDBJ whole genome shotgun (WGS) entry which is preliminary data.</text>
</comment>
<dbReference type="PANTHER" id="PTHR10851">
    <property type="entry name" value="PYRIDOXINE-5-PHOSPHATE OXIDASE"/>
    <property type="match status" value="1"/>
</dbReference>
<dbReference type="AlphaFoldDB" id="A0A918PPI8"/>
<evidence type="ECO:0000313" key="14">
    <source>
        <dbReference type="EMBL" id="GGZ17650.1"/>
    </source>
</evidence>
<keyword evidence="7 9" id="KW-0560">Oxidoreductase</keyword>
<dbReference type="HAMAP" id="MF_01629">
    <property type="entry name" value="PdxH"/>
    <property type="match status" value="1"/>
</dbReference>
<evidence type="ECO:0000256" key="5">
    <source>
        <dbReference type="ARBA" id="ARBA00022630"/>
    </source>
</evidence>
<dbReference type="PANTHER" id="PTHR10851:SF0">
    <property type="entry name" value="PYRIDOXINE-5'-PHOSPHATE OXIDASE"/>
    <property type="match status" value="1"/>
</dbReference>
<dbReference type="GO" id="GO:0004733">
    <property type="term" value="F:pyridoxamine phosphate oxidase activity"/>
    <property type="evidence" value="ECO:0007669"/>
    <property type="project" value="UniProtKB-UniRule"/>
</dbReference>
<evidence type="ECO:0000256" key="11">
    <source>
        <dbReference type="PIRSR" id="PIRSR000190-2"/>
    </source>
</evidence>
<feature type="domain" description="Pyridoxamine 5'-phosphate oxidase N-terminal" evidence="12">
    <location>
        <begin position="32"/>
        <end position="149"/>
    </location>
</feature>
<dbReference type="GO" id="GO:0010181">
    <property type="term" value="F:FMN binding"/>
    <property type="evidence" value="ECO:0007669"/>
    <property type="project" value="UniProtKB-UniRule"/>
</dbReference>
<evidence type="ECO:0000256" key="10">
    <source>
        <dbReference type="PIRSR" id="PIRSR000190-1"/>
    </source>
</evidence>
<keyword evidence="6 9" id="KW-0288">FMN</keyword>
<evidence type="ECO:0000256" key="2">
    <source>
        <dbReference type="ARBA" id="ARBA00005037"/>
    </source>
</evidence>
<name>A0A918PPI8_9BACT</name>
<evidence type="ECO:0000256" key="9">
    <source>
        <dbReference type="HAMAP-Rule" id="MF_01629"/>
    </source>
</evidence>
<dbReference type="PROSITE" id="PS01064">
    <property type="entry name" value="PYRIDOX_OXIDASE"/>
    <property type="match status" value="1"/>
</dbReference>
<dbReference type="Pfam" id="PF01243">
    <property type="entry name" value="PNPOx_N"/>
    <property type="match status" value="1"/>
</dbReference>
<feature type="domain" description="Pyridoxine 5'-phosphate oxidase dimerisation C-terminal" evidence="13">
    <location>
        <begin position="170"/>
        <end position="210"/>
    </location>
</feature>
<gene>
    <name evidence="9 14" type="primary">pdxH</name>
    <name evidence="14" type="ORF">GCM10007049_07860</name>
</gene>
<feature type="binding site" evidence="9 10">
    <location>
        <position position="125"/>
    </location>
    <ligand>
        <name>substrate</name>
    </ligand>
</feature>
<dbReference type="PIRSF" id="PIRSF000190">
    <property type="entry name" value="Pyd_amn-ph_oxd"/>
    <property type="match status" value="1"/>
</dbReference>
<dbReference type="EC" id="1.4.3.5" evidence="9"/>
<dbReference type="RefSeq" id="WP_026235805.1">
    <property type="nucleotide sequence ID" value="NZ_BMWX01000001.1"/>
</dbReference>
<dbReference type="Proteomes" id="UP000619457">
    <property type="component" value="Unassembled WGS sequence"/>
</dbReference>
<dbReference type="InterPro" id="IPR019576">
    <property type="entry name" value="Pyridoxamine_oxidase_dimer_C"/>
</dbReference>
<dbReference type="InterPro" id="IPR019740">
    <property type="entry name" value="Pyridox_Oxase_CS"/>
</dbReference>
<evidence type="ECO:0000256" key="6">
    <source>
        <dbReference type="ARBA" id="ARBA00022643"/>
    </source>
</evidence>
<evidence type="ECO:0000256" key="4">
    <source>
        <dbReference type="ARBA" id="ARBA00011738"/>
    </source>
</evidence>
<comment type="pathway">
    <text evidence="2 9">Cofactor metabolism; pyridoxal 5'-phosphate salvage; pyridoxal 5'-phosphate from pyridoxine 5'-phosphate: step 1/1.</text>
</comment>
<feature type="binding site" evidence="9 11">
    <location>
        <begin position="60"/>
        <end position="65"/>
    </location>
    <ligand>
        <name>FMN</name>
        <dbReference type="ChEBI" id="CHEBI:58210"/>
    </ligand>
</feature>
<dbReference type="FunFam" id="2.30.110.10:FF:000005">
    <property type="entry name" value="NAD(P)H-hydrate epimerase"/>
    <property type="match status" value="1"/>
</dbReference>